<dbReference type="SMART" id="SM00567">
    <property type="entry name" value="EZ_HEAT"/>
    <property type="match status" value="6"/>
</dbReference>
<dbReference type="EMBL" id="JAUSUZ010000001">
    <property type="protein sequence ID" value="MDQ0365095.1"/>
    <property type="molecule type" value="Genomic_DNA"/>
</dbReference>
<dbReference type="InterPro" id="IPR016024">
    <property type="entry name" value="ARM-type_fold"/>
</dbReference>
<dbReference type="Pfam" id="PF13646">
    <property type="entry name" value="HEAT_2"/>
    <property type="match status" value="2"/>
</dbReference>
<feature type="transmembrane region" description="Helical" evidence="1">
    <location>
        <begin position="6"/>
        <end position="25"/>
    </location>
</feature>
<reference evidence="2 3" key="1">
    <citation type="submission" date="2023-07" db="EMBL/GenBank/DDBJ databases">
        <title>Sequencing the genomes of 1000 actinobacteria strains.</title>
        <authorList>
            <person name="Klenk H.-P."/>
        </authorList>
    </citation>
    <scope>NUCLEOTIDE SEQUENCE [LARGE SCALE GENOMIC DNA]</scope>
    <source>
        <strain evidence="2 3">DSM 44709</strain>
    </source>
</reference>
<dbReference type="SUPFAM" id="SSF48371">
    <property type="entry name" value="ARM repeat"/>
    <property type="match status" value="1"/>
</dbReference>
<evidence type="ECO:0000313" key="3">
    <source>
        <dbReference type="Proteomes" id="UP001240236"/>
    </source>
</evidence>
<dbReference type="InterPro" id="IPR011989">
    <property type="entry name" value="ARM-like"/>
</dbReference>
<comment type="caution">
    <text evidence="2">The sequence shown here is derived from an EMBL/GenBank/DDBJ whole genome shotgun (WGS) entry which is preliminary data.</text>
</comment>
<gene>
    <name evidence="2" type="ORF">J2S42_001764</name>
</gene>
<keyword evidence="1" id="KW-0472">Membrane</keyword>
<name>A0AAE3VY23_9ACTN</name>
<dbReference type="Gene3D" id="1.25.10.10">
    <property type="entry name" value="Leucine-rich Repeat Variant"/>
    <property type="match status" value="2"/>
</dbReference>
<sequence length="355" mass="37140">MSAAIIVMACVLALLAVAVVIVRVVRRWRVRQRTRIAAGPRRLMLALIADPDPDGVEELARLPAVSWRAVEPTATALLGKVRGDAHTSLVTVFRRRGLADLALTELGARSHVRRARAAELLGNLRAADAVQGLCGLLDDPHAEVRLVAVRALGRIGDPAAAWRLLASLARAEPTSVQMVALALTQCGAGTEAALRAALDHRAPLVRITALDALGLLQSAARLTMQAIARLLLDDDVLEVRLAAAGSLGRLGSRDGVLPLSTVLANDEQPVALRAASARALGAIGAPAAVQTLTGALPDKAYRVAHECAHALRRCGPAGFTSLQAVAIDSPNDVGMHAREALASAAIERGEANHSF</sequence>
<evidence type="ECO:0000313" key="2">
    <source>
        <dbReference type="EMBL" id="MDQ0365095.1"/>
    </source>
</evidence>
<keyword evidence="1" id="KW-1133">Transmembrane helix</keyword>
<dbReference type="Proteomes" id="UP001240236">
    <property type="component" value="Unassembled WGS sequence"/>
</dbReference>
<keyword evidence="3" id="KW-1185">Reference proteome</keyword>
<dbReference type="GO" id="GO:0016491">
    <property type="term" value="F:oxidoreductase activity"/>
    <property type="evidence" value="ECO:0007669"/>
    <property type="project" value="TreeGrafter"/>
</dbReference>
<proteinExistence type="predicted"/>
<organism evidence="2 3">
    <name type="scientific">Catenuloplanes indicus</name>
    <dbReference type="NCBI Taxonomy" id="137267"/>
    <lineage>
        <taxon>Bacteria</taxon>
        <taxon>Bacillati</taxon>
        <taxon>Actinomycetota</taxon>
        <taxon>Actinomycetes</taxon>
        <taxon>Micromonosporales</taxon>
        <taxon>Micromonosporaceae</taxon>
        <taxon>Catenuloplanes</taxon>
    </lineage>
</organism>
<protein>
    <submittedName>
        <fullName evidence="2">HEAT repeat protein</fullName>
    </submittedName>
</protein>
<accession>A0AAE3VY23</accession>
<dbReference type="PANTHER" id="PTHR12697:SF5">
    <property type="entry name" value="DEOXYHYPUSINE HYDROXYLASE"/>
    <property type="match status" value="1"/>
</dbReference>
<keyword evidence="1" id="KW-0812">Transmembrane</keyword>
<dbReference type="RefSeq" id="WP_307237286.1">
    <property type="nucleotide sequence ID" value="NZ_JAUSUZ010000001.1"/>
</dbReference>
<dbReference type="AlphaFoldDB" id="A0AAE3VY23"/>
<evidence type="ECO:0000256" key="1">
    <source>
        <dbReference type="SAM" id="Phobius"/>
    </source>
</evidence>
<dbReference type="PANTHER" id="PTHR12697">
    <property type="entry name" value="PBS LYASE HEAT-LIKE PROTEIN"/>
    <property type="match status" value="1"/>
</dbReference>
<dbReference type="InterPro" id="IPR004155">
    <property type="entry name" value="PBS_lyase_HEAT"/>
</dbReference>